<feature type="compositionally biased region" description="Basic and acidic residues" evidence="1">
    <location>
        <begin position="632"/>
        <end position="642"/>
    </location>
</feature>
<sequence>MALRTLIQRSPNTFHISMAATSALFGLTMSPTFVPVVFTLASLLLYAPILFNRPRPVAYTALLWISLSLGSSIGRLVPAVNALSTAGPSVAVLLAMSSLTSAVAIFAVFADVYVCNRTGGTQAVFFPAIWASLWITTSHLLPLGRLTSWTPVSGAQSYSWLSPWTGPAGIDWITAAWAVVVSQSIGSWYMGYSEDSSLETGRRKEFSRSTGTLVLALVLTALTIPTFILSGFPYPLSPPETATPLVVGCALPPSSKFDGPAPGLDDYIKESRMIPARIVLWPEAAVSFRSDKDRDNAFLHIQHSIPQRGTYWGVSFEEEITDQSDGSGDTSIRRTGLALISNTSVHHMTYYKRFLVPIAESFSLSPGSSPPPIFTLPQSKPPLVPKGRWGEPTRPLDVTASICLDFAMPSLFRDLDSRPALILAPARTWDPAIGNRMWEEVRQRANEIGSVALWCDGGKGGVSGVAGGGYNDVFQVGEGSWSRTIGFPYPFDSTPTFYARFGDAFVLAASWLLVFGPVALRLAVSRSCRLATSDACPKYFAAVEIRTTPSRPRQLDSRQPIAGSFQLITSQDLPIRLDDDSPKKSESSFIQHPSSRPAKPNRSPHPLRVCIGSLLHRFKSFARTFLRKRSRDGALTDPHSTRVESTGAPRVSEYNTPLAPTPSPPVEYRLVNTYELNASAASSVFEPEPAPPTPASSSPPSPSWLSRNVQETNPVLNFEGKRGPTLSSPLLSPLDNSANGHLRQLEPVTPSSPPPSHSKETQSADKRSSESSSFRKADDHSTAKPPLIPSSQSQYDIFVPSPPDFEPELPPLPADLWTLINIINSQGGHLNNMDFTGKQHAEVVDFGGEVDYSGYEWFQEPPPKQPPPPQSVGTPYVPLPGVIEQNEAFEFALGAAPNVLYARYKQYGQLGVLAWCSEFGELIDNLKDLGFKGNMFVATRTQALRTCEELLKLMKHSLELKMQIIVMYLSSQVARLRRFLDGEKTWDDYPEPQFPLDYTKKYPPPAGEY</sequence>
<feature type="compositionally biased region" description="Basic and acidic residues" evidence="1">
    <location>
        <begin position="757"/>
        <end position="782"/>
    </location>
</feature>
<dbReference type="GO" id="GO:0016020">
    <property type="term" value="C:membrane"/>
    <property type="evidence" value="ECO:0007669"/>
    <property type="project" value="InterPro"/>
</dbReference>
<evidence type="ECO:0008006" key="5">
    <source>
        <dbReference type="Google" id="ProtNLM"/>
    </source>
</evidence>
<feature type="transmembrane region" description="Helical" evidence="2">
    <location>
        <begin position="89"/>
        <end position="114"/>
    </location>
</feature>
<feature type="compositionally biased region" description="Basic and acidic residues" evidence="1">
    <location>
        <begin position="575"/>
        <end position="586"/>
    </location>
</feature>
<feature type="region of interest" description="Disordered" evidence="1">
    <location>
        <begin position="682"/>
        <end position="810"/>
    </location>
</feature>
<dbReference type="AlphaFoldDB" id="A0AAD6T5X1"/>
<evidence type="ECO:0000313" key="3">
    <source>
        <dbReference type="EMBL" id="KAJ7040369.1"/>
    </source>
</evidence>
<dbReference type="Proteomes" id="UP001218188">
    <property type="component" value="Unassembled WGS sequence"/>
</dbReference>
<evidence type="ECO:0000256" key="2">
    <source>
        <dbReference type="SAM" id="Phobius"/>
    </source>
</evidence>
<dbReference type="PANTHER" id="PTHR38686:SF1">
    <property type="entry name" value="APOLIPOPROTEIN N-ACYLTRANSFERASE"/>
    <property type="match status" value="1"/>
</dbReference>
<keyword evidence="2" id="KW-1133">Transmembrane helix</keyword>
<comment type="caution">
    <text evidence="3">The sequence shown here is derived from an EMBL/GenBank/DDBJ whole genome shotgun (WGS) entry which is preliminary data.</text>
</comment>
<feature type="compositionally biased region" description="Pro residues" evidence="1">
    <location>
        <begin position="688"/>
        <end position="702"/>
    </location>
</feature>
<proteinExistence type="predicted"/>
<dbReference type="Gene3D" id="3.60.110.10">
    <property type="entry name" value="Carbon-nitrogen hydrolase"/>
    <property type="match status" value="1"/>
</dbReference>
<feature type="transmembrane region" description="Helical" evidence="2">
    <location>
        <begin position="20"/>
        <end position="45"/>
    </location>
</feature>
<protein>
    <recommendedName>
        <fullName evidence="5">CN hydrolase domain-containing protein</fullName>
    </recommendedName>
</protein>
<feature type="region of interest" description="Disordered" evidence="1">
    <location>
        <begin position="632"/>
        <end position="666"/>
    </location>
</feature>
<dbReference type="InterPro" id="IPR036526">
    <property type="entry name" value="C-N_Hydrolase_sf"/>
</dbReference>
<feature type="transmembrane region" description="Helical" evidence="2">
    <location>
        <begin position="213"/>
        <end position="234"/>
    </location>
</feature>
<accession>A0AAD6T5X1</accession>
<gene>
    <name evidence="3" type="ORF">C8F04DRAFT_1254122</name>
</gene>
<feature type="compositionally biased region" description="Polar residues" evidence="1">
    <location>
        <begin position="704"/>
        <end position="715"/>
    </location>
</feature>
<evidence type="ECO:0000256" key="1">
    <source>
        <dbReference type="SAM" id="MobiDB-lite"/>
    </source>
</evidence>
<dbReference type="EMBL" id="JARJCM010000022">
    <property type="protein sequence ID" value="KAJ7040369.1"/>
    <property type="molecule type" value="Genomic_DNA"/>
</dbReference>
<feature type="transmembrane region" description="Helical" evidence="2">
    <location>
        <begin position="123"/>
        <end position="141"/>
    </location>
</feature>
<feature type="region of interest" description="Disordered" evidence="1">
    <location>
        <begin position="575"/>
        <end position="605"/>
    </location>
</feature>
<keyword evidence="2" id="KW-0472">Membrane</keyword>
<name>A0AAD6T5X1_9AGAR</name>
<evidence type="ECO:0000313" key="4">
    <source>
        <dbReference type="Proteomes" id="UP001218188"/>
    </source>
</evidence>
<organism evidence="3 4">
    <name type="scientific">Mycena alexandri</name>
    <dbReference type="NCBI Taxonomy" id="1745969"/>
    <lineage>
        <taxon>Eukaryota</taxon>
        <taxon>Fungi</taxon>
        <taxon>Dikarya</taxon>
        <taxon>Basidiomycota</taxon>
        <taxon>Agaricomycotina</taxon>
        <taxon>Agaricomycetes</taxon>
        <taxon>Agaricomycetidae</taxon>
        <taxon>Agaricales</taxon>
        <taxon>Marasmiineae</taxon>
        <taxon>Mycenaceae</taxon>
        <taxon>Mycena</taxon>
    </lineage>
</organism>
<keyword evidence="4" id="KW-1185">Reference proteome</keyword>
<dbReference type="SUPFAM" id="SSF56317">
    <property type="entry name" value="Carbon-nitrogen hydrolase"/>
    <property type="match status" value="1"/>
</dbReference>
<dbReference type="PANTHER" id="PTHR38686">
    <property type="entry name" value="APOLIPOPROTEIN N-ACYLTRANSFERASE"/>
    <property type="match status" value="1"/>
</dbReference>
<reference evidence="3" key="1">
    <citation type="submission" date="2023-03" db="EMBL/GenBank/DDBJ databases">
        <title>Massive genome expansion in bonnet fungi (Mycena s.s.) driven by repeated elements and novel gene families across ecological guilds.</title>
        <authorList>
            <consortium name="Lawrence Berkeley National Laboratory"/>
            <person name="Harder C.B."/>
            <person name="Miyauchi S."/>
            <person name="Viragh M."/>
            <person name="Kuo A."/>
            <person name="Thoen E."/>
            <person name="Andreopoulos B."/>
            <person name="Lu D."/>
            <person name="Skrede I."/>
            <person name="Drula E."/>
            <person name="Henrissat B."/>
            <person name="Morin E."/>
            <person name="Kohler A."/>
            <person name="Barry K."/>
            <person name="LaButti K."/>
            <person name="Morin E."/>
            <person name="Salamov A."/>
            <person name="Lipzen A."/>
            <person name="Mereny Z."/>
            <person name="Hegedus B."/>
            <person name="Baldrian P."/>
            <person name="Stursova M."/>
            <person name="Weitz H."/>
            <person name="Taylor A."/>
            <person name="Grigoriev I.V."/>
            <person name="Nagy L.G."/>
            <person name="Martin F."/>
            <person name="Kauserud H."/>
        </authorList>
    </citation>
    <scope>NUCLEOTIDE SEQUENCE</scope>
    <source>
        <strain evidence="3">CBHHK200</strain>
    </source>
</reference>
<dbReference type="GO" id="GO:0042158">
    <property type="term" value="P:lipoprotein biosynthetic process"/>
    <property type="evidence" value="ECO:0007669"/>
    <property type="project" value="InterPro"/>
</dbReference>
<feature type="compositionally biased region" description="Low complexity" evidence="1">
    <location>
        <begin position="724"/>
        <end position="734"/>
    </location>
</feature>
<dbReference type="GO" id="GO:0016410">
    <property type="term" value="F:N-acyltransferase activity"/>
    <property type="evidence" value="ECO:0007669"/>
    <property type="project" value="InterPro"/>
</dbReference>
<dbReference type="InterPro" id="IPR004563">
    <property type="entry name" value="Apolipo_AcylTrfase"/>
</dbReference>
<feature type="compositionally biased region" description="Pro residues" evidence="1">
    <location>
        <begin position="800"/>
        <end position="810"/>
    </location>
</feature>
<feature type="transmembrane region" description="Helical" evidence="2">
    <location>
        <begin position="57"/>
        <end position="77"/>
    </location>
</feature>
<keyword evidence="2" id="KW-0812">Transmembrane</keyword>